<dbReference type="Proteomes" id="UP000692954">
    <property type="component" value="Unassembled WGS sequence"/>
</dbReference>
<protein>
    <submittedName>
        <fullName evidence="1">Uncharacterized protein</fullName>
    </submittedName>
</protein>
<gene>
    <name evidence="1" type="ORF">PSON_ATCC_30995.1.T2770009</name>
</gene>
<evidence type="ECO:0000313" key="2">
    <source>
        <dbReference type="Proteomes" id="UP000692954"/>
    </source>
</evidence>
<dbReference type="AlphaFoldDB" id="A0A8S1RQ76"/>
<reference evidence="1" key="1">
    <citation type="submission" date="2021-01" db="EMBL/GenBank/DDBJ databases">
        <authorList>
            <consortium name="Genoscope - CEA"/>
            <person name="William W."/>
        </authorList>
    </citation>
    <scope>NUCLEOTIDE SEQUENCE</scope>
</reference>
<name>A0A8S1RQ76_9CILI</name>
<organism evidence="1 2">
    <name type="scientific">Paramecium sonneborni</name>
    <dbReference type="NCBI Taxonomy" id="65129"/>
    <lineage>
        <taxon>Eukaryota</taxon>
        <taxon>Sar</taxon>
        <taxon>Alveolata</taxon>
        <taxon>Ciliophora</taxon>
        <taxon>Intramacronucleata</taxon>
        <taxon>Oligohymenophorea</taxon>
        <taxon>Peniculida</taxon>
        <taxon>Parameciidae</taxon>
        <taxon>Paramecium</taxon>
    </lineage>
</organism>
<accession>A0A8S1RQ76</accession>
<keyword evidence="2" id="KW-1185">Reference proteome</keyword>
<comment type="caution">
    <text evidence="1">The sequence shown here is derived from an EMBL/GenBank/DDBJ whole genome shotgun (WGS) entry which is preliminary data.</text>
</comment>
<evidence type="ECO:0000313" key="1">
    <source>
        <dbReference type="EMBL" id="CAD8130328.1"/>
    </source>
</evidence>
<sequence>MNCTYHIQKQASSICKAPHKCQCQRKLCVECLYDHGVDIIKQTVSIDRFRTMVIKKLQESKLDETSEITSQRMNFKFIISKFEIIITFGKNQKNLQNKYMI</sequence>
<dbReference type="EMBL" id="CAJJDN010000277">
    <property type="protein sequence ID" value="CAD8130328.1"/>
    <property type="molecule type" value="Genomic_DNA"/>
</dbReference>
<proteinExistence type="predicted"/>